<dbReference type="Pfam" id="PF00881">
    <property type="entry name" value="Nitroreductase"/>
    <property type="match status" value="1"/>
</dbReference>
<dbReference type="SUPFAM" id="SSF55469">
    <property type="entry name" value="FMN-dependent nitroreductase-like"/>
    <property type="match status" value="1"/>
</dbReference>
<dbReference type="GO" id="GO:0016491">
    <property type="term" value="F:oxidoreductase activity"/>
    <property type="evidence" value="ECO:0007669"/>
    <property type="project" value="UniProtKB-KW"/>
</dbReference>
<comment type="cofactor">
    <cofactor evidence="1">
        <name>FMN</name>
        <dbReference type="ChEBI" id="CHEBI:58210"/>
    </cofactor>
</comment>
<evidence type="ECO:0000313" key="8">
    <source>
        <dbReference type="EMBL" id="SIQ15367.1"/>
    </source>
</evidence>
<accession>A0A1N6QFI9</accession>
<evidence type="ECO:0000256" key="6">
    <source>
        <dbReference type="ARBA" id="ARBA00023002"/>
    </source>
</evidence>
<keyword evidence="3" id="KW-0285">Flavoprotein</keyword>
<evidence type="ECO:0000256" key="5">
    <source>
        <dbReference type="ARBA" id="ARBA00022857"/>
    </source>
</evidence>
<keyword evidence="5" id="KW-0521">NADP</keyword>
<evidence type="ECO:0000256" key="2">
    <source>
        <dbReference type="ARBA" id="ARBA00007118"/>
    </source>
</evidence>
<evidence type="ECO:0000256" key="3">
    <source>
        <dbReference type="ARBA" id="ARBA00022630"/>
    </source>
</evidence>
<dbReference type="PANTHER" id="PTHR43673">
    <property type="entry name" value="NAD(P)H NITROREDUCTASE YDGI-RELATED"/>
    <property type="match status" value="1"/>
</dbReference>
<dbReference type="eggNOG" id="COG0778">
    <property type="taxonomic scope" value="Bacteria"/>
</dbReference>
<name>A0A1N6QFI9_9GAMM</name>
<reference evidence="8 9" key="1">
    <citation type="submission" date="2017-01" db="EMBL/GenBank/DDBJ databases">
        <authorList>
            <person name="Mah S.A."/>
            <person name="Swanson W.J."/>
            <person name="Moy G.W."/>
            <person name="Vacquier V.D."/>
        </authorList>
    </citation>
    <scope>NUCLEOTIDE SEQUENCE [LARGE SCALE GENOMIC DNA]</scope>
    <source>
        <strain evidence="8 9">DSM 7027</strain>
    </source>
</reference>
<keyword evidence="9" id="KW-1185">Reference proteome</keyword>
<keyword evidence="4" id="KW-0288">FMN</keyword>
<dbReference type="PANTHER" id="PTHR43673:SF2">
    <property type="entry name" value="NITROREDUCTASE"/>
    <property type="match status" value="1"/>
</dbReference>
<dbReference type="RefSeq" id="WP_076461957.1">
    <property type="nucleotide sequence ID" value="NZ_FTMN01000002.1"/>
</dbReference>
<evidence type="ECO:0000256" key="1">
    <source>
        <dbReference type="ARBA" id="ARBA00001917"/>
    </source>
</evidence>
<proteinExistence type="inferred from homology"/>
<keyword evidence="6" id="KW-0560">Oxidoreductase</keyword>
<protein>
    <submittedName>
        <fullName evidence="8">Nitroreductase</fullName>
    </submittedName>
</protein>
<gene>
    <name evidence="8" type="ORF">SAMN05421647_102472</name>
</gene>
<organism evidence="8 9">
    <name type="scientific">Marinobacterium stanieri</name>
    <dbReference type="NCBI Taxonomy" id="49186"/>
    <lineage>
        <taxon>Bacteria</taxon>
        <taxon>Pseudomonadati</taxon>
        <taxon>Pseudomonadota</taxon>
        <taxon>Gammaproteobacteria</taxon>
        <taxon>Oceanospirillales</taxon>
        <taxon>Oceanospirillaceae</taxon>
        <taxon>Marinobacterium</taxon>
    </lineage>
</organism>
<dbReference type="Gene3D" id="3.40.109.10">
    <property type="entry name" value="NADH Oxidase"/>
    <property type="match status" value="1"/>
</dbReference>
<sequence length="209" mass="22894">MSILNALNWRYAVKQFSNTTLNSQQLESLLEATRLSPGAFGLQPYRLLLISNPELRRDLLAHSMGQDKVANASHLLVFAAVTQIDETFVAEHIQLMVHQRGGTAEEYQGFQAHLNGYFRDMTEQEKAHWADQQVYLALGNSLTSAALLGIDSCPMTGFDAAGYDQVLGLAEQGLRSVAICALGERHADDAVAGLPKVRLPAQVMTRVLA</sequence>
<comment type="similarity">
    <text evidence="2">Belongs to the nitroreductase family.</text>
</comment>
<evidence type="ECO:0000313" key="9">
    <source>
        <dbReference type="Proteomes" id="UP000186895"/>
    </source>
</evidence>
<dbReference type="CDD" id="cd02149">
    <property type="entry name" value="NfsB-like"/>
    <property type="match status" value="1"/>
</dbReference>
<dbReference type="EMBL" id="FTMN01000002">
    <property type="protein sequence ID" value="SIQ15367.1"/>
    <property type="molecule type" value="Genomic_DNA"/>
</dbReference>
<dbReference type="AlphaFoldDB" id="A0A1N6QFI9"/>
<dbReference type="InterPro" id="IPR029479">
    <property type="entry name" value="Nitroreductase"/>
</dbReference>
<dbReference type="Proteomes" id="UP000186895">
    <property type="component" value="Unassembled WGS sequence"/>
</dbReference>
<evidence type="ECO:0000256" key="4">
    <source>
        <dbReference type="ARBA" id="ARBA00022643"/>
    </source>
</evidence>
<evidence type="ECO:0000259" key="7">
    <source>
        <dbReference type="Pfam" id="PF00881"/>
    </source>
</evidence>
<dbReference type="InterPro" id="IPR033878">
    <property type="entry name" value="NfsB-like"/>
</dbReference>
<dbReference type="STRING" id="49186.SAMN05421647_102472"/>
<dbReference type="InterPro" id="IPR000415">
    <property type="entry name" value="Nitroreductase-like"/>
</dbReference>
<feature type="domain" description="Nitroreductase" evidence="7">
    <location>
        <begin position="8"/>
        <end position="183"/>
    </location>
</feature>